<evidence type="ECO:0000313" key="8">
    <source>
        <dbReference type="EMBL" id="QIW81503.1"/>
    </source>
</evidence>
<evidence type="ECO:0000259" key="7">
    <source>
        <dbReference type="Pfam" id="PF02687"/>
    </source>
</evidence>
<feature type="domain" description="ABC3 transporter permease C-terminal" evidence="7">
    <location>
        <begin position="62"/>
        <end position="182"/>
    </location>
</feature>
<feature type="transmembrane region" description="Helical" evidence="6">
    <location>
        <begin position="616"/>
        <end position="633"/>
    </location>
</feature>
<dbReference type="PIRSF" id="PIRSF018968">
    <property type="entry name" value="ABC_permease_BceB"/>
    <property type="match status" value="1"/>
</dbReference>
<accession>A0A6H0WQC3</accession>
<dbReference type="RefSeq" id="WP_167873408.1">
    <property type="nucleotide sequence ID" value="NZ_CP048852.1"/>
</dbReference>
<evidence type="ECO:0000313" key="9">
    <source>
        <dbReference type="Proteomes" id="UP000501914"/>
    </source>
</evidence>
<reference evidence="8 9" key="1">
    <citation type="submission" date="2020-02" db="EMBL/GenBank/DDBJ databases">
        <title>Genome sequencing, annotation and comparative genomic analysis of Bacillus tequilensis EA-CB0015, an effective biological control agent against Pseudocercospora fijiensis in banana plants.</title>
        <authorList>
            <person name="Cuellar-Gaviria T.Z."/>
            <person name="Ju K.-S."/>
            <person name="Villegas-Escobar V."/>
        </authorList>
    </citation>
    <scope>NUCLEOTIDE SEQUENCE [LARGE SCALE GENOMIC DNA]</scope>
    <source>
        <strain evidence="8 9">EA-CB0015</strain>
    </source>
</reference>
<dbReference type="PANTHER" id="PTHR46795">
    <property type="entry name" value="ABC TRANSPORTER PERMEASE-RELATED-RELATED"/>
    <property type="match status" value="1"/>
</dbReference>
<keyword evidence="6" id="KW-0813">Transport</keyword>
<dbReference type="KEGG" id="bteq:G4P54_17820"/>
<keyword evidence="3 6" id="KW-0812">Transmembrane</keyword>
<keyword evidence="5 6" id="KW-0472">Membrane</keyword>
<dbReference type="InterPro" id="IPR027022">
    <property type="entry name" value="ABC_permease_BceB-typ"/>
</dbReference>
<feature type="transmembrane region" description="Helical" evidence="6">
    <location>
        <begin position="53"/>
        <end position="76"/>
    </location>
</feature>
<keyword evidence="2 6" id="KW-1003">Cell membrane</keyword>
<keyword evidence="9" id="KW-1185">Reference proteome</keyword>
<dbReference type="InterPro" id="IPR052536">
    <property type="entry name" value="ABC-4_Integral_Memb_Prot"/>
</dbReference>
<comment type="similarity">
    <text evidence="6">Belongs to the ABC-4 integral membrane protein family.</text>
</comment>
<dbReference type="GO" id="GO:0055085">
    <property type="term" value="P:transmembrane transport"/>
    <property type="evidence" value="ECO:0007669"/>
    <property type="project" value="UniProtKB-UniRule"/>
</dbReference>
<keyword evidence="4 6" id="KW-1133">Transmembrane helix</keyword>
<feature type="transmembrane region" description="Helical" evidence="6">
    <location>
        <begin position="198"/>
        <end position="217"/>
    </location>
</feature>
<evidence type="ECO:0000256" key="1">
    <source>
        <dbReference type="ARBA" id="ARBA00004651"/>
    </source>
</evidence>
<dbReference type="InterPro" id="IPR003838">
    <property type="entry name" value="ABC3_permease_C"/>
</dbReference>
<proteinExistence type="inferred from homology"/>
<organism evidence="8 9">
    <name type="scientific">Bacillus tequilensis</name>
    <dbReference type="NCBI Taxonomy" id="227866"/>
    <lineage>
        <taxon>Bacteria</taxon>
        <taxon>Bacillati</taxon>
        <taxon>Bacillota</taxon>
        <taxon>Bacilli</taxon>
        <taxon>Bacillales</taxon>
        <taxon>Bacillaceae</taxon>
        <taxon>Bacillus</taxon>
    </lineage>
</organism>
<feature type="transmembrane region" description="Helical" evidence="6">
    <location>
        <begin position="229"/>
        <end position="252"/>
    </location>
</feature>
<dbReference type="Proteomes" id="UP000501914">
    <property type="component" value="Chromosome"/>
</dbReference>
<feature type="transmembrane region" description="Helical" evidence="6">
    <location>
        <begin position="284"/>
        <end position="306"/>
    </location>
</feature>
<protein>
    <submittedName>
        <fullName evidence="8">FtsX-like permease family protein</fullName>
    </submittedName>
</protein>
<name>A0A6H0WQC3_9BACI</name>
<sequence length="648" mass="73418">MNLRTIARKNILGNLQRYVAYFLSCVFAVSVFFVFTSFIFHPDVNEDNVYGGSLVKTCLSAALIVIIVFCIFFISYSNSAFLQARKKEFGLLTLFGTSKQQLRKMIYYEQSLISLAAIAAGIGAGLLFSKLFFMIMTWMLSVKVPISFVIVPKSFVLTAAGFLILFQTLLILSLWRIRKLEIIELIKSAQKPKSLPAYSKWLTVLSVLCLGGGYYLAASANAIDMVFRVFPILILVLIGTYFFFTQSSVAFFRMLYQKKHSFYKGTNIIVRSNMIFRLKDHARMLFLTSIITAVILTATGVIYMFYSDLQRQEEQSIPQSVSWVEKDASRFQVMEPKTAESTLKQADAEIKYKVNATGIPVTFETDLPFGNRKAKAGALLISENTYNQIAKEKGYPVIHLQDQEAFINVAFQMMIKDTFGAGEKAAFHMKSGKSLSYVMKKQRNQGILMPVGEISRLLVVSEKSFDSLTQEVPLKEQTRVIGYELEHWTETVDVSKKLEGMVPKEHRSDFQTRAPGYQVIKQAVALTLFIGMFVSVLFFIVQGSMLYLRMFTEIEDTRVQVLALKRIGITDKEIHSILGKQIGFLFFIPFIAGAIHAGFAYAALSNMLNSNLFLEAVLVICIYFVFQAVYYLVTRRIYKRAVLRHISS</sequence>
<dbReference type="EMBL" id="CP048852">
    <property type="protein sequence ID" value="QIW81503.1"/>
    <property type="molecule type" value="Genomic_DNA"/>
</dbReference>
<evidence type="ECO:0000256" key="6">
    <source>
        <dbReference type="PIRNR" id="PIRNR018968"/>
    </source>
</evidence>
<feature type="transmembrane region" description="Helical" evidence="6">
    <location>
        <begin position="112"/>
        <end position="135"/>
    </location>
</feature>
<feature type="transmembrane region" description="Helical" evidence="6">
    <location>
        <begin position="582"/>
        <end position="604"/>
    </location>
</feature>
<feature type="transmembrane region" description="Helical" evidence="6">
    <location>
        <begin position="523"/>
        <end position="548"/>
    </location>
</feature>
<evidence type="ECO:0000256" key="2">
    <source>
        <dbReference type="ARBA" id="ARBA00022475"/>
    </source>
</evidence>
<feature type="transmembrane region" description="Helical" evidence="6">
    <location>
        <begin position="155"/>
        <end position="177"/>
    </location>
</feature>
<gene>
    <name evidence="8" type="ORF">G4P54_17820</name>
</gene>
<dbReference type="Pfam" id="PF02687">
    <property type="entry name" value="FtsX"/>
    <property type="match status" value="1"/>
</dbReference>
<comment type="subcellular location">
    <subcellularLocation>
        <location evidence="1 6">Cell membrane</location>
        <topology evidence="1 6">Multi-pass membrane protein</topology>
    </subcellularLocation>
</comment>
<evidence type="ECO:0000256" key="5">
    <source>
        <dbReference type="ARBA" id="ARBA00023136"/>
    </source>
</evidence>
<evidence type="ECO:0000256" key="3">
    <source>
        <dbReference type="ARBA" id="ARBA00022692"/>
    </source>
</evidence>
<dbReference type="GO" id="GO:0005886">
    <property type="term" value="C:plasma membrane"/>
    <property type="evidence" value="ECO:0007669"/>
    <property type="project" value="UniProtKB-SubCell"/>
</dbReference>
<dbReference type="PANTHER" id="PTHR46795:SF1">
    <property type="entry name" value="ABC TRANSPORTER PERMEASE PROTEIN"/>
    <property type="match status" value="1"/>
</dbReference>
<dbReference type="AlphaFoldDB" id="A0A6H0WQC3"/>
<feature type="transmembrane region" description="Helical" evidence="6">
    <location>
        <begin position="20"/>
        <end position="41"/>
    </location>
</feature>
<evidence type="ECO:0000256" key="4">
    <source>
        <dbReference type="ARBA" id="ARBA00022989"/>
    </source>
</evidence>